<evidence type="ECO:0000313" key="1">
    <source>
        <dbReference type="EMBL" id="DAD85464.1"/>
    </source>
</evidence>
<dbReference type="EMBL" id="BK014983">
    <property type="protein sequence ID" value="DAD85464.1"/>
    <property type="molecule type" value="Genomic_DNA"/>
</dbReference>
<name>A0A8S5MTI6_9CAUD</name>
<protein>
    <submittedName>
        <fullName evidence="1">Uncharacterized protein</fullName>
    </submittedName>
</protein>
<proteinExistence type="predicted"/>
<sequence length="32" mass="3423">MVYLCLSGPNIATQSFTGIIRIEATKVQVGLV</sequence>
<reference evidence="1" key="1">
    <citation type="journal article" date="2021" name="Proc. Natl. Acad. Sci. U.S.A.">
        <title>A Catalog of Tens of Thousands of Viruses from Human Metagenomes Reveals Hidden Associations with Chronic Diseases.</title>
        <authorList>
            <person name="Tisza M.J."/>
            <person name="Buck C.B."/>
        </authorList>
    </citation>
    <scope>NUCLEOTIDE SEQUENCE</scope>
    <source>
        <strain evidence="1">CtDcW16</strain>
    </source>
</reference>
<accession>A0A8S5MTI6</accession>
<organism evidence="1">
    <name type="scientific">Siphoviridae sp. ctDcW16</name>
    <dbReference type="NCBI Taxonomy" id="2826199"/>
    <lineage>
        <taxon>Viruses</taxon>
        <taxon>Duplodnaviria</taxon>
        <taxon>Heunggongvirae</taxon>
        <taxon>Uroviricota</taxon>
        <taxon>Caudoviricetes</taxon>
    </lineage>
</organism>